<dbReference type="RefSeq" id="WP_175023662.1">
    <property type="nucleotide sequence ID" value="NZ_CABVQC010000025.1"/>
</dbReference>
<sequence length="331" mass="35635">MTTQFGRKVSLIIGPDSGDALDLSALRIVFNVKRGDTQTPNSLRARVYNVSDDTAQSAESTEFTRIVLQAGYEGSYGIIFDGSIVQVRRGRESPTDTYIDITAADGDMAYNFAVVNTTLAAGSTHADVVNACLKAMGKFGVTAGYIVDLPSNPMPRGQVLFGMARDHLETVARSTQTLWSIQDGQLQIVPETSYVPGEIPVINARSGMVGLPEQTQNGITVRMLLNPGVKIGRLIQLDNSSIQRYEFGLSVPQQKDNGAIALQNQINGKINGDGFYYVMTNEFWGDTRGNDWYNEVVCLSVDATPGLDLTTKASGIAAPAPAKLGVINPYG</sequence>
<organism evidence="1 2">
    <name type="scientific">Burkholderia aenigmatica</name>
    <dbReference type="NCBI Taxonomy" id="2015348"/>
    <lineage>
        <taxon>Bacteria</taxon>
        <taxon>Pseudomonadati</taxon>
        <taxon>Pseudomonadota</taxon>
        <taxon>Betaproteobacteria</taxon>
        <taxon>Burkholderiales</taxon>
        <taxon>Burkholderiaceae</taxon>
        <taxon>Burkholderia</taxon>
        <taxon>Burkholderia cepacia complex</taxon>
    </lineage>
</organism>
<dbReference type="Pfam" id="PF22759">
    <property type="entry name" value="E217_GP41"/>
    <property type="match status" value="1"/>
</dbReference>
<proteinExistence type="predicted"/>
<dbReference type="AlphaFoldDB" id="A0A6P2MS90"/>
<protein>
    <submittedName>
        <fullName evidence="1">Bacteriophage protein</fullName>
    </submittedName>
</protein>
<dbReference type="NCBIfam" id="NF047561">
    <property type="entry name" value="orf58_phage_fam"/>
    <property type="match status" value="1"/>
</dbReference>
<accession>A0A6P2MS90</accession>
<dbReference type="Proteomes" id="UP000494261">
    <property type="component" value="Unassembled WGS sequence"/>
</dbReference>
<dbReference type="EMBL" id="CABVQC010000025">
    <property type="protein sequence ID" value="VWB83890.1"/>
    <property type="molecule type" value="Genomic_DNA"/>
</dbReference>
<evidence type="ECO:0000313" key="1">
    <source>
        <dbReference type="EMBL" id="VWB83890.1"/>
    </source>
</evidence>
<dbReference type="InterPro" id="IPR054496">
    <property type="entry name" value="E217_GP41"/>
</dbReference>
<reference evidence="1 2" key="1">
    <citation type="submission" date="2019-09" db="EMBL/GenBank/DDBJ databases">
        <authorList>
            <person name="Depoorter E."/>
        </authorList>
    </citation>
    <scope>NUCLEOTIDE SEQUENCE [LARGE SCALE GENOMIC DNA]</scope>
    <source>
        <strain evidence="1">LMG 13014</strain>
    </source>
</reference>
<name>A0A6P2MS90_9BURK</name>
<evidence type="ECO:0000313" key="2">
    <source>
        <dbReference type="Proteomes" id="UP000494261"/>
    </source>
</evidence>
<gene>
    <name evidence="1" type="ORF">BLA13014_03871</name>
</gene>